<organism evidence="1 2">
    <name type="scientific">Methylomonas subterranea</name>
    <dbReference type="NCBI Taxonomy" id="2952225"/>
    <lineage>
        <taxon>Bacteria</taxon>
        <taxon>Pseudomonadati</taxon>
        <taxon>Pseudomonadota</taxon>
        <taxon>Gammaproteobacteria</taxon>
        <taxon>Methylococcales</taxon>
        <taxon>Methylococcaceae</taxon>
        <taxon>Methylomonas</taxon>
    </lineage>
</organism>
<evidence type="ECO:0000313" key="2">
    <source>
        <dbReference type="Proteomes" id="UP001524499"/>
    </source>
</evidence>
<dbReference type="EMBL" id="JANIBJ010000031">
    <property type="protein sequence ID" value="MCQ8105519.1"/>
    <property type="molecule type" value="Genomic_DNA"/>
</dbReference>
<comment type="caution">
    <text evidence="1">The sequence shown here is derived from an EMBL/GenBank/DDBJ whole genome shotgun (WGS) entry which is preliminary data.</text>
</comment>
<proteinExistence type="predicted"/>
<protein>
    <submittedName>
        <fullName evidence="1">Uncharacterized protein</fullName>
    </submittedName>
</protein>
<gene>
    <name evidence="1" type="ORF">NP590_15515</name>
</gene>
<reference evidence="1 2" key="1">
    <citation type="submission" date="2022-07" db="EMBL/GenBank/DDBJ databases">
        <title>Methylomonas rivi sp. nov., Methylomonas rosea sp. nov., Methylomonas aureus sp. nov. and Methylomonas subterranea sp. nov., four novel methanotrophs isolated from a freshwater creek and the deep terrestrial subsurface.</title>
        <authorList>
            <person name="Abin C."/>
            <person name="Sankaranarayanan K."/>
            <person name="Garner C."/>
            <person name="Sindelar R."/>
            <person name="Kotary K."/>
            <person name="Garner R."/>
            <person name="Barclay S."/>
            <person name="Lawson P."/>
            <person name="Krumholz L."/>
        </authorList>
    </citation>
    <scope>NUCLEOTIDE SEQUENCE [LARGE SCALE GENOMIC DNA]</scope>
    <source>
        <strain evidence="1 2">SURF-2</strain>
    </source>
</reference>
<dbReference type="RefSeq" id="WP_256603525.1">
    <property type="nucleotide sequence ID" value="NZ_JANIBJ010000031.1"/>
</dbReference>
<name>A0ABT1TJM1_9GAMM</name>
<sequence>MDSTNSGYYKPVEDFRACFTDSICDIKNSVRFEIGNKLDGQALESEINRIFEIYLNLAHGAAIAHESTGQELDKCLYDALTESDSSDDDLILSIAFFYALKCGYNYAQGRMDLAMKALIDANFYLGSYYGFCHFATGDKATRSKGGRFRHIKHPPTRKEAAIKYYLDNEDRLKLNKKNAADEISKKVNLSFEYTRNLLKKL</sequence>
<evidence type="ECO:0000313" key="1">
    <source>
        <dbReference type="EMBL" id="MCQ8105519.1"/>
    </source>
</evidence>
<accession>A0ABT1TJM1</accession>
<keyword evidence="2" id="KW-1185">Reference proteome</keyword>
<dbReference type="Proteomes" id="UP001524499">
    <property type="component" value="Unassembled WGS sequence"/>
</dbReference>